<proteinExistence type="predicted"/>
<dbReference type="AlphaFoldDB" id="A0AAI9G9M4"/>
<evidence type="ECO:0000313" key="1">
    <source>
        <dbReference type="EMBL" id="ELN6933081.1"/>
    </source>
</evidence>
<organism evidence="1 2">
    <name type="scientific">Vibrio navarrensis</name>
    <dbReference type="NCBI Taxonomy" id="29495"/>
    <lineage>
        <taxon>Bacteria</taxon>
        <taxon>Pseudomonadati</taxon>
        <taxon>Pseudomonadota</taxon>
        <taxon>Gammaproteobacteria</taxon>
        <taxon>Vibrionales</taxon>
        <taxon>Vibrionaceae</taxon>
        <taxon>Vibrio</taxon>
    </lineage>
</organism>
<dbReference type="Proteomes" id="UP001253463">
    <property type="component" value="Unassembled WGS sequence"/>
</dbReference>
<name>A0AAI9G9M4_9VIBR</name>
<comment type="caution">
    <text evidence="1">The sequence shown here is derived from an EMBL/GenBank/DDBJ whole genome shotgun (WGS) entry which is preliminary data.</text>
</comment>
<sequence length="93" mass="10826">MKEESIAELRELVDVDSEISRLIVERRAIAKRIHSHIETDDDFRSCVEGNSRFKINGTSIQIEEDWYEYEKSSFINAISINHTPEAVIDLDEE</sequence>
<accession>A0AAI9G9M4</accession>
<protein>
    <submittedName>
        <fullName evidence="1">Uncharacterized protein</fullName>
    </submittedName>
</protein>
<reference evidence="1" key="1">
    <citation type="submission" date="2023-10" db="EMBL/GenBank/DDBJ databases">
        <authorList>
            <consortium name="PulseNet: The National Subtyping Network for Foodborne Disease Surveillance"/>
        </authorList>
    </citation>
    <scope>NUCLEOTIDE SEQUENCE</scope>
    <source>
        <strain evidence="1">PNUSAV004886</strain>
    </source>
</reference>
<evidence type="ECO:0000313" key="2">
    <source>
        <dbReference type="Proteomes" id="UP001253463"/>
    </source>
</evidence>
<gene>
    <name evidence="1" type="ORF">RZY48_002499</name>
</gene>
<dbReference type="EMBL" id="ABNSCA010000005">
    <property type="protein sequence ID" value="ELN6933081.1"/>
    <property type="molecule type" value="Genomic_DNA"/>
</dbReference>